<sequence>MNPTQKEYWFAELCLERDYYDVKWWTVQLEQINRELDSLMEIETTLLNRSEISMSLLGLRRKNTLVLRKLYQFEIDLKKEKEYGKKLYDVGILRAYQNSRKLFQEILAE</sequence>
<dbReference type="Proteomes" id="UP000276309">
    <property type="component" value="Chromosome"/>
</dbReference>
<gene>
    <name evidence="1" type="ORF">D1013_09125</name>
</gene>
<dbReference type="KEGG" id="emar:D1013_09125"/>
<dbReference type="OrthoDB" id="1442387at2"/>
<organism evidence="1 2">
    <name type="scientific">Euzebyella marina</name>
    <dbReference type="NCBI Taxonomy" id="1761453"/>
    <lineage>
        <taxon>Bacteria</taxon>
        <taxon>Pseudomonadati</taxon>
        <taxon>Bacteroidota</taxon>
        <taxon>Flavobacteriia</taxon>
        <taxon>Flavobacteriales</taxon>
        <taxon>Flavobacteriaceae</taxon>
        <taxon>Euzebyella</taxon>
    </lineage>
</organism>
<protein>
    <submittedName>
        <fullName evidence="1">Uncharacterized protein</fullName>
    </submittedName>
</protein>
<evidence type="ECO:0000313" key="1">
    <source>
        <dbReference type="EMBL" id="AYN67510.1"/>
    </source>
</evidence>
<evidence type="ECO:0000313" key="2">
    <source>
        <dbReference type="Proteomes" id="UP000276309"/>
    </source>
</evidence>
<dbReference type="RefSeq" id="WP_121848526.1">
    <property type="nucleotide sequence ID" value="NZ_CP032050.1"/>
</dbReference>
<accession>A0A3G2L5J6</accession>
<reference evidence="1 2" key="1">
    <citation type="submission" date="2018-08" db="EMBL/GenBank/DDBJ databases">
        <title>The reduced genetic potential of extracellular carbohydrate catabolism in Euzebyella marina RN62, a Flavobacteriia bacterium isolated from the hadal water.</title>
        <authorList>
            <person name="Xue C."/>
        </authorList>
    </citation>
    <scope>NUCLEOTIDE SEQUENCE [LARGE SCALE GENOMIC DNA]</scope>
    <source>
        <strain evidence="1 2">RN62</strain>
    </source>
</reference>
<proteinExistence type="predicted"/>
<dbReference type="EMBL" id="CP032050">
    <property type="protein sequence ID" value="AYN67510.1"/>
    <property type="molecule type" value="Genomic_DNA"/>
</dbReference>
<keyword evidence="2" id="KW-1185">Reference proteome</keyword>
<dbReference type="AlphaFoldDB" id="A0A3G2L5J6"/>
<name>A0A3G2L5J6_9FLAO</name>